<dbReference type="CDD" id="cd15482">
    <property type="entry name" value="Sialidase_non-viral"/>
    <property type="match status" value="1"/>
</dbReference>
<evidence type="ECO:0000256" key="1">
    <source>
        <dbReference type="SAM" id="MobiDB-lite"/>
    </source>
</evidence>
<dbReference type="InterPro" id="IPR035992">
    <property type="entry name" value="Ricin_B-like_lectins"/>
</dbReference>
<dbReference type="OrthoDB" id="5958808at2"/>
<feature type="compositionally biased region" description="Polar residues" evidence="1">
    <location>
        <begin position="238"/>
        <end position="260"/>
    </location>
</feature>
<gene>
    <name evidence="3" type="ORF">FIC82_020245</name>
</gene>
<protein>
    <recommendedName>
        <fullName evidence="2">Ricin B lectin domain-containing protein</fullName>
    </recommendedName>
</protein>
<dbReference type="SUPFAM" id="SSF50370">
    <property type="entry name" value="Ricin B-like lectins"/>
    <property type="match status" value="1"/>
</dbReference>
<dbReference type="Gene3D" id="2.120.10.10">
    <property type="match status" value="1"/>
</dbReference>
<dbReference type="InterPro" id="IPR000772">
    <property type="entry name" value="Ricin_B_lectin"/>
</dbReference>
<feature type="domain" description="Ricin B lectin" evidence="2">
    <location>
        <begin position="480"/>
        <end position="560"/>
    </location>
</feature>
<reference evidence="4" key="1">
    <citation type="journal article" date="2022" name="Int. J. Syst. Evol. Microbiol.">
        <title>Cellulosimicrobium protaetiae sp. nov., isolated from the gut of the larva of Protaetia brevitarsis seulensis.</title>
        <authorList>
            <person name="Le Han H."/>
            <person name="Nguyen T.T.H."/>
            <person name="Li Z."/>
            <person name="Shin N.R."/>
            <person name="Kim S.G."/>
        </authorList>
    </citation>
    <scope>NUCLEOTIDE SEQUENCE [LARGE SCALE GENOMIC DNA]</scope>
    <source>
        <strain evidence="4">BI34</strain>
    </source>
</reference>
<evidence type="ECO:0000313" key="4">
    <source>
        <dbReference type="Proteomes" id="UP000451354"/>
    </source>
</evidence>
<name>A0A6M5ULE1_9MICO</name>
<evidence type="ECO:0000259" key="2">
    <source>
        <dbReference type="Pfam" id="PF14200"/>
    </source>
</evidence>
<dbReference type="AlphaFoldDB" id="A0A6M5ULE1"/>
<dbReference type="EMBL" id="CP052758">
    <property type="protein sequence ID" value="QJW38804.1"/>
    <property type="molecule type" value="Genomic_DNA"/>
</dbReference>
<accession>A0A6M5ULE1</accession>
<evidence type="ECO:0000313" key="3">
    <source>
        <dbReference type="EMBL" id="QJW38804.1"/>
    </source>
</evidence>
<sequence>MAPAAVASSDSAVPENYRYDPTVGTIYAPTPAELAQANKGNAVLYPKSAQLESGRIVAAFERSIGDPVGQTIPVYKSDDFGTTWQKLADVASPAQLSDDPAHDRYTSNWTNPYLYVLPQAVGDLAKGTLLMATLVSGDDGWYRDQKNQNPGWTATSDGDRRDLAIALYSSTNEGATWDFVNIIGTGGWSADYGNKFSSGNIHHQQDPVWEPYLMVHNGQLVAYYTDENDWLGHDPNTGVLTQRPDNFTGATPTSGRNPNDTGGQILLHKTWNGRSTTSWSQPVLDASGRFVQGVGYLDRPGMTNVVPTTDGKWILTAEFGVWRVSDNPLRFWDKPNSAPGFHRTGGSPVIIKVPHPTDPTKWSLVFNSGSTGGGVWINESGRSDGEWLYYQTPIAGGYSRNLQYVPQTGRLLILRGTWGNAPITFAQVDIGNSQGTYYSLVNRKTGQVAGTGGKKQDASLTGNQPDVVLEAAGATTAPDTQLWHAVPAADGAVTFLNKAGGRAIGIWTGSAQAGNRLAQWVDEGATDKRWKLVPARDGYVRVESVRGPGLYVTAATAGAPLTIQSNAASDPSSQEWKLVPHTGS</sequence>
<dbReference type="PANTHER" id="PTHR38792">
    <property type="entry name" value="BNR/ASP-BOX REPEAT DOMAIN PROTEIN (AFU_ORTHOLOGUE AFUA_7G06430)-RELATED"/>
    <property type="match status" value="1"/>
</dbReference>
<dbReference type="KEGG" id="cprt:FIC82_020245"/>
<dbReference type="InterPro" id="IPR036278">
    <property type="entry name" value="Sialidase_sf"/>
</dbReference>
<dbReference type="SUPFAM" id="SSF50939">
    <property type="entry name" value="Sialidases"/>
    <property type="match status" value="1"/>
</dbReference>
<keyword evidence="4" id="KW-1185">Reference proteome</keyword>
<dbReference type="PANTHER" id="PTHR38792:SF3">
    <property type="entry name" value="BNR_ASP-BOX REPEAT DOMAIN PROTEIN (AFU_ORTHOLOGUE AFUA_7G06430)-RELATED"/>
    <property type="match status" value="1"/>
</dbReference>
<dbReference type="Proteomes" id="UP000451354">
    <property type="component" value="Plasmid pCPRO01"/>
</dbReference>
<geneLocation type="plasmid" evidence="3 4">
    <name>pCPRO01</name>
</geneLocation>
<keyword evidence="3" id="KW-0614">Plasmid</keyword>
<dbReference type="Gene3D" id="2.80.10.50">
    <property type="match status" value="1"/>
</dbReference>
<organism evidence="3 4">
    <name type="scientific">Cellulosimicrobium protaetiae</name>
    <dbReference type="NCBI Taxonomy" id="2587808"/>
    <lineage>
        <taxon>Bacteria</taxon>
        <taxon>Bacillati</taxon>
        <taxon>Actinomycetota</taxon>
        <taxon>Actinomycetes</taxon>
        <taxon>Micrococcales</taxon>
        <taxon>Promicromonosporaceae</taxon>
        <taxon>Cellulosimicrobium</taxon>
    </lineage>
</organism>
<dbReference type="Pfam" id="PF14200">
    <property type="entry name" value="RicinB_lectin_2"/>
    <property type="match status" value="1"/>
</dbReference>
<feature type="region of interest" description="Disordered" evidence="1">
    <location>
        <begin position="236"/>
        <end position="260"/>
    </location>
</feature>
<dbReference type="CDD" id="cd00161">
    <property type="entry name" value="beta-trefoil_Ricin-like"/>
    <property type="match status" value="1"/>
</dbReference>
<proteinExistence type="predicted"/>